<dbReference type="AlphaFoldDB" id="A0AAV6UBW5"/>
<protein>
    <submittedName>
        <fullName evidence="1">Uncharacterized protein</fullName>
    </submittedName>
</protein>
<proteinExistence type="predicted"/>
<gene>
    <name evidence="1" type="ORF">JTE90_024743</name>
</gene>
<evidence type="ECO:0000313" key="2">
    <source>
        <dbReference type="Proteomes" id="UP000827092"/>
    </source>
</evidence>
<comment type="caution">
    <text evidence="1">The sequence shown here is derived from an EMBL/GenBank/DDBJ whole genome shotgun (WGS) entry which is preliminary data.</text>
</comment>
<name>A0AAV6UBW5_9ARAC</name>
<sequence length="158" mass="18595">MRTRDLEDQQSMFEERLNMAISHKKQESKSAARKFMQSVKRVADNILEEKRSKRRRKGAGALRKLDSDDEDYIAKCIEEKCTAHGRRHDAIQYLHHRLRHNDLLSIATYRLLQTGRKSIRSETTVRNQGKAKYKRSRQARNHIGKSFLCKKTSKNRGQ</sequence>
<dbReference type="Proteomes" id="UP000827092">
    <property type="component" value="Unassembled WGS sequence"/>
</dbReference>
<accession>A0AAV6UBW5</accession>
<evidence type="ECO:0000313" key="1">
    <source>
        <dbReference type="EMBL" id="KAG8180995.1"/>
    </source>
</evidence>
<organism evidence="1 2">
    <name type="scientific">Oedothorax gibbosus</name>
    <dbReference type="NCBI Taxonomy" id="931172"/>
    <lineage>
        <taxon>Eukaryota</taxon>
        <taxon>Metazoa</taxon>
        <taxon>Ecdysozoa</taxon>
        <taxon>Arthropoda</taxon>
        <taxon>Chelicerata</taxon>
        <taxon>Arachnida</taxon>
        <taxon>Araneae</taxon>
        <taxon>Araneomorphae</taxon>
        <taxon>Entelegynae</taxon>
        <taxon>Araneoidea</taxon>
        <taxon>Linyphiidae</taxon>
        <taxon>Erigoninae</taxon>
        <taxon>Oedothorax</taxon>
    </lineage>
</organism>
<reference evidence="1 2" key="1">
    <citation type="journal article" date="2022" name="Nat. Ecol. Evol.">
        <title>A masculinizing supergene underlies an exaggerated male reproductive morph in a spider.</title>
        <authorList>
            <person name="Hendrickx F."/>
            <person name="De Corte Z."/>
            <person name="Sonet G."/>
            <person name="Van Belleghem S.M."/>
            <person name="Kostlbacher S."/>
            <person name="Vangestel C."/>
        </authorList>
    </citation>
    <scope>NUCLEOTIDE SEQUENCE [LARGE SCALE GENOMIC DNA]</scope>
    <source>
        <strain evidence="1">W744_W776</strain>
    </source>
</reference>
<dbReference type="EMBL" id="JAFNEN010000539">
    <property type="protein sequence ID" value="KAG8180995.1"/>
    <property type="molecule type" value="Genomic_DNA"/>
</dbReference>
<keyword evidence="2" id="KW-1185">Reference proteome</keyword>